<feature type="compositionally biased region" description="Low complexity" evidence="1">
    <location>
        <begin position="562"/>
        <end position="575"/>
    </location>
</feature>
<feature type="compositionally biased region" description="Basic and acidic residues" evidence="1">
    <location>
        <begin position="94"/>
        <end position="106"/>
    </location>
</feature>
<feature type="compositionally biased region" description="Low complexity" evidence="1">
    <location>
        <begin position="149"/>
        <end position="169"/>
    </location>
</feature>
<feature type="compositionally biased region" description="Low complexity" evidence="1">
    <location>
        <begin position="495"/>
        <end position="507"/>
    </location>
</feature>
<evidence type="ECO:0008006" key="4">
    <source>
        <dbReference type="Google" id="ProtNLM"/>
    </source>
</evidence>
<feature type="compositionally biased region" description="Polar residues" evidence="1">
    <location>
        <begin position="1"/>
        <end position="16"/>
    </location>
</feature>
<sequence>MATVAISATASPSQQAGGPPVTQKQPRSRMFRSISRFLSGGTNKQRPKQQAPDLPHAAATHHNNDEPVREQARAEPRRTSSPSRSGSDTEEDDRGGNHHDDGRSTEGEELSTRAVRRFPRNDSVSRYSAVSGADTEASLYAIASTRPGSSLHTVDSSSHASSVAPSGHASTHKSYASTKPTTLLSVDSLGGANRIAVVPGTGTGNYHAASPGGASTGLSFASVLPSTPPQSSPLANAAAGPSGHRRGTSASSSSSFNSYDPATTDPGIAFSIAPDSPSSGTSGPSAERRHDGVNVPNFSHPHPRNNPHPAYPAQDNASILTLASSSFAPSFIGSTGGESKTRTNGWGGGGLGGLHAWSSKQQARSLGGGGGARSLMTPDGAGPSGGVAADEDASVRALPGSRRASNESLGSRSTWSAAPKDATPSVRSRPLDDELAAAGAGRAASASPSKKERRTSMRTVETAPSVRSAATADRRETDDDDDGGNGSVHQHDEAASASATEEGTTPAVTDETAASAGDTTLVTHRPGLLSPRRADSDLATTASAAESFRTAPEGAADDDRTSLASSTAAPAAINSHAGEMELAPPVPDIEQGSPDHVQSPPM</sequence>
<gene>
    <name evidence="2" type="ORF">C6P46_002116</name>
</gene>
<dbReference type="OrthoDB" id="2536868at2759"/>
<feature type="compositionally biased region" description="Basic and acidic residues" evidence="1">
    <location>
        <begin position="62"/>
        <end position="78"/>
    </location>
</feature>
<dbReference type="Proteomes" id="UP000777482">
    <property type="component" value="Unassembled WGS sequence"/>
</dbReference>
<feature type="compositionally biased region" description="Polar residues" evidence="1">
    <location>
        <begin position="406"/>
        <end position="416"/>
    </location>
</feature>
<dbReference type="AlphaFoldDB" id="A0A9P6W3T2"/>
<feature type="region of interest" description="Disordered" evidence="1">
    <location>
        <begin position="330"/>
        <end position="602"/>
    </location>
</feature>
<accession>A0A9P6W3T2</accession>
<keyword evidence="3" id="KW-1185">Reference proteome</keyword>
<evidence type="ECO:0000313" key="3">
    <source>
        <dbReference type="Proteomes" id="UP000777482"/>
    </source>
</evidence>
<dbReference type="EMBL" id="PUHQ01000017">
    <property type="protein sequence ID" value="KAG0663890.1"/>
    <property type="molecule type" value="Genomic_DNA"/>
</dbReference>
<evidence type="ECO:0000256" key="1">
    <source>
        <dbReference type="SAM" id="MobiDB-lite"/>
    </source>
</evidence>
<evidence type="ECO:0000313" key="2">
    <source>
        <dbReference type="EMBL" id="KAG0663890.1"/>
    </source>
</evidence>
<feature type="compositionally biased region" description="Low complexity" evidence="1">
    <location>
        <begin position="276"/>
        <end position="285"/>
    </location>
</feature>
<reference evidence="2 3" key="1">
    <citation type="submission" date="2020-11" db="EMBL/GenBank/DDBJ databases">
        <title>Kefir isolates.</title>
        <authorList>
            <person name="Marcisauskas S."/>
            <person name="Kim Y."/>
            <person name="Blasche S."/>
        </authorList>
    </citation>
    <scope>NUCLEOTIDE SEQUENCE [LARGE SCALE GENOMIC DNA]</scope>
    <source>
        <strain evidence="2 3">KR</strain>
    </source>
</reference>
<organism evidence="2 3">
    <name type="scientific">Rhodotorula mucilaginosa</name>
    <name type="common">Yeast</name>
    <name type="synonym">Rhodotorula rubra</name>
    <dbReference type="NCBI Taxonomy" id="5537"/>
    <lineage>
        <taxon>Eukaryota</taxon>
        <taxon>Fungi</taxon>
        <taxon>Dikarya</taxon>
        <taxon>Basidiomycota</taxon>
        <taxon>Pucciniomycotina</taxon>
        <taxon>Microbotryomycetes</taxon>
        <taxon>Sporidiobolales</taxon>
        <taxon>Sporidiobolaceae</taxon>
        <taxon>Rhodotorula</taxon>
    </lineage>
</organism>
<feature type="compositionally biased region" description="Low complexity" evidence="1">
    <location>
        <begin position="436"/>
        <end position="447"/>
    </location>
</feature>
<feature type="region of interest" description="Disordered" evidence="1">
    <location>
        <begin position="197"/>
        <end position="317"/>
    </location>
</feature>
<protein>
    <recommendedName>
        <fullName evidence="4">Proteophosphoglycan ppg4</fullName>
    </recommendedName>
</protein>
<proteinExistence type="predicted"/>
<feature type="region of interest" description="Disordered" evidence="1">
    <location>
        <begin position="1"/>
        <end position="178"/>
    </location>
</feature>
<name>A0A9P6W3T2_RHOMI</name>
<feature type="compositionally biased region" description="Low complexity" evidence="1">
    <location>
        <begin position="249"/>
        <end position="258"/>
    </location>
</feature>
<comment type="caution">
    <text evidence="2">The sequence shown here is derived from an EMBL/GenBank/DDBJ whole genome shotgun (WGS) entry which is preliminary data.</text>
</comment>